<sequence length="114" mass="13044">MQVEECVKKLKSKGIIDSREIYIYASLKNIIGGMFGSIRGLVLLCIYEDVLYIYRANIDNSYGERLAKIYIPNMKNIQGKAGLFGGKFSFNYEGQEYKFKLPSKAGKFVDFFVK</sequence>
<name>A0ABV1IUF4_9FIRM</name>
<evidence type="ECO:0000313" key="2">
    <source>
        <dbReference type="Proteomes" id="UP001482154"/>
    </source>
</evidence>
<accession>A0ABV1IUF4</accession>
<dbReference type="Proteomes" id="UP001482154">
    <property type="component" value="Unassembled WGS sequence"/>
</dbReference>
<gene>
    <name evidence="1" type="ORF">AAAU51_01930</name>
</gene>
<dbReference type="RefSeq" id="WP_173699803.1">
    <property type="nucleotide sequence ID" value="NZ_JBBNIN010000002.1"/>
</dbReference>
<dbReference type="EMBL" id="JBBNIN010000002">
    <property type="protein sequence ID" value="MEQ2709937.1"/>
    <property type="molecule type" value="Genomic_DNA"/>
</dbReference>
<reference evidence="1 2" key="1">
    <citation type="submission" date="2024-04" db="EMBL/GenBank/DDBJ databases">
        <title>Human intestinal bacterial collection.</title>
        <authorList>
            <person name="Pauvert C."/>
            <person name="Hitch T.C.A."/>
            <person name="Clavel T."/>
        </authorList>
    </citation>
    <scope>NUCLEOTIDE SEQUENCE [LARGE SCALE GENOMIC DNA]</scope>
    <source>
        <strain evidence="1 2">CLA-AA-H249</strain>
    </source>
</reference>
<protein>
    <submittedName>
        <fullName evidence="1">Uncharacterized protein</fullName>
    </submittedName>
</protein>
<comment type="caution">
    <text evidence="1">The sequence shown here is derived from an EMBL/GenBank/DDBJ whole genome shotgun (WGS) entry which is preliminary data.</text>
</comment>
<proteinExistence type="predicted"/>
<keyword evidence="2" id="KW-1185">Reference proteome</keyword>
<evidence type="ECO:0000313" key="1">
    <source>
        <dbReference type="EMBL" id="MEQ2709937.1"/>
    </source>
</evidence>
<organism evidence="1 2">
    <name type="scientific">Anaerostipes amylophilus</name>
    <dbReference type="NCBI Taxonomy" id="2981779"/>
    <lineage>
        <taxon>Bacteria</taxon>
        <taxon>Bacillati</taxon>
        <taxon>Bacillota</taxon>
        <taxon>Clostridia</taxon>
        <taxon>Lachnospirales</taxon>
        <taxon>Lachnospiraceae</taxon>
        <taxon>Anaerostipes</taxon>
    </lineage>
</organism>